<feature type="domain" description="Photosynthesis system II assembly factor Ycf48/Hcf136-like" evidence="4">
    <location>
        <begin position="37"/>
        <end position="95"/>
    </location>
</feature>
<evidence type="ECO:0000313" key="6">
    <source>
        <dbReference type="EMBL" id="SKB66586.1"/>
    </source>
</evidence>
<sequence>MKKLILIAAILCHILPANAQWQWINPMPPETHYKSVAHVTEQTYVTMGESLILKTQDGGRSWMQTAHPSVTNLNKVLFLNTETGFVVGDDGLLLKSSDGGNSWQEMNTGTESTFWDIFFVNEQLGFIAANGGRVFKTTDGGENWSLQEVPDVWQHLRLIKFFDENTGYVASMHGLFAKTTNGGEDWEVIEEELSFYYINDMHLIDAQTILLASYGGIFKSSDGGVNWEEKLAPDDEEMANFSFVSETTGYVLGHLSRIYKTVDGGESWTNTNLLPDYFLCHLSSCEKAIAFENENHGILVGFENITQLDMQSNTYNSHTQSITTHDIKGAVFINDTTIVAVGNNSLLARSNTNGRTWTVQTFNPPGQYEGVHFIDENTGFAVGNSYSEENWGHRIVKTDDGGNSWRSVLFSTSEESNNFRERLRGIHFPNANTGYAVGSGGVIYKTTNGGEDWVSKESGVSVQLNSVFFTDANTGYACGSSGTIVQTKNGGDTWTIANTPTTDGMFAISFINNSIGFAAVRGWGMVKTINAGENWIWISLPGSPNRIMRDMVFISEQVGYLAGSDYMFTTHDGGESWELNPLPGSPSISGLAARNGNTVVAVGFNGTILRKYTGPEETPLDEDDDQEPPTSIEFLNRDVNTFRVYPNPFDNHIIIKGRFEHSSTVTVYIYDIHGRLIYQTEHNTFGEETFYINTQSISNGIYLLRLTNNQNTQNFKIIKNK</sequence>
<feature type="domain" description="Secretion system C-terminal sorting" evidence="5">
    <location>
        <begin position="644"/>
        <end position="717"/>
    </location>
</feature>
<feature type="signal peptide" evidence="3">
    <location>
        <begin position="1"/>
        <end position="19"/>
    </location>
</feature>
<dbReference type="SUPFAM" id="SSF110296">
    <property type="entry name" value="Oligoxyloglucan reducing end-specific cellobiohydrolase"/>
    <property type="match status" value="2"/>
</dbReference>
<evidence type="ECO:0000256" key="1">
    <source>
        <dbReference type="ARBA" id="ARBA00022531"/>
    </source>
</evidence>
<dbReference type="STRING" id="889453.SAMN03080601_00973"/>
<proteinExistence type="predicted"/>
<keyword evidence="3" id="KW-0732">Signal</keyword>
<dbReference type="InterPro" id="IPR028203">
    <property type="entry name" value="PSII_CF48-like_dom"/>
</dbReference>
<dbReference type="SUPFAM" id="SSF50939">
    <property type="entry name" value="Sialidases"/>
    <property type="match status" value="1"/>
</dbReference>
<feature type="domain" description="Photosynthesis system II assembly factor Ycf48/Hcf136-like" evidence="4">
    <location>
        <begin position="101"/>
        <end position="229"/>
    </location>
</feature>
<feature type="chain" id="PRO_5012211122" evidence="3">
    <location>
        <begin position="20"/>
        <end position="721"/>
    </location>
</feature>
<evidence type="ECO:0000256" key="3">
    <source>
        <dbReference type="SAM" id="SignalP"/>
    </source>
</evidence>
<evidence type="ECO:0000259" key="4">
    <source>
        <dbReference type="Pfam" id="PF14870"/>
    </source>
</evidence>
<keyword evidence="7" id="KW-1185">Reference proteome</keyword>
<accession>A0A1T5D4N3</accession>
<gene>
    <name evidence="6" type="ORF">SAMN03080601_00973</name>
</gene>
<dbReference type="InterPro" id="IPR026444">
    <property type="entry name" value="Secre_tail"/>
</dbReference>
<dbReference type="PANTHER" id="PTHR47199">
    <property type="entry name" value="PHOTOSYSTEM II STABILITY/ASSEMBLY FACTOR HCF136, CHLOROPLASTIC"/>
    <property type="match status" value="1"/>
</dbReference>
<name>A0A1T5D4N3_9BACT</name>
<evidence type="ECO:0000259" key="5">
    <source>
        <dbReference type="Pfam" id="PF18962"/>
    </source>
</evidence>
<reference evidence="6 7" key="1">
    <citation type="submission" date="2017-02" db="EMBL/GenBank/DDBJ databases">
        <authorList>
            <person name="Peterson S.W."/>
        </authorList>
    </citation>
    <scope>NUCLEOTIDE SEQUENCE [LARGE SCALE GENOMIC DNA]</scope>
    <source>
        <strain evidence="6 7">DSM 24412</strain>
    </source>
</reference>
<dbReference type="NCBIfam" id="TIGR04183">
    <property type="entry name" value="Por_Secre_tail"/>
    <property type="match status" value="1"/>
</dbReference>
<dbReference type="PANTHER" id="PTHR47199:SF2">
    <property type="entry name" value="PHOTOSYSTEM II STABILITY_ASSEMBLY FACTOR HCF136, CHLOROPLASTIC"/>
    <property type="match status" value="1"/>
</dbReference>
<dbReference type="Proteomes" id="UP000191055">
    <property type="component" value="Unassembled WGS sequence"/>
</dbReference>
<dbReference type="InterPro" id="IPR036278">
    <property type="entry name" value="Sialidase_sf"/>
</dbReference>
<dbReference type="RefSeq" id="WP_079556751.1">
    <property type="nucleotide sequence ID" value="NZ_CP021904.1"/>
</dbReference>
<dbReference type="AlphaFoldDB" id="A0A1T5D4N3"/>
<feature type="domain" description="Photosynthesis system II assembly factor Ycf48/Hcf136-like" evidence="4">
    <location>
        <begin position="463"/>
        <end position="547"/>
    </location>
</feature>
<evidence type="ECO:0000256" key="2">
    <source>
        <dbReference type="ARBA" id="ARBA00023276"/>
    </source>
</evidence>
<dbReference type="GO" id="GO:0009523">
    <property type="term" value="C:photosystem II"/>
    <property type="evidence" value="ECO:0007669"/>
    <property type="project" value="UniProtKB-KW"/>
</dbReference>
<dbReference type="Pfam" id="PF14870">
    <property type="entry name" value="PSII_BNR"/>
    <property type="match status" value="3"/>
</dbReference>
<keyword evidence="1" id="KW-0602">Photosynthesis</keyword>
<dbReference type="GO" id="GO:0015979">
    <property type="term" value="P:photosynthesis"/>
    <property type="evidence" value="ECO:0007669"/>
    <property type="project" value="UniProtKB-KW"/>
</dbReference>
<dbReference type="OrthoDB" id="9757809at2"/>
<evidence type="ECO:0000313" key="7">
    <source>
        <dbReference type="Proteomes" id="UP000191055"/>
    </source>
</evidence>
<protein>
    <submittedName>
        <fullName evidence="6">Por secretion system C-terminal sorting domain-containing protein</fullName>
    </submittedName>
</protein>
<keyword evidence="2" id="KW-0604">Photosystem II</keyword>
<organism evidence="6 7">
    <name type="scientific">Alkalitalea saponilacus</name>
    <dbReference type="NCBI Taxonomy" id="889453"/>
    <lineage>
        <taxon>Bacteria</taxon>
        <taxon>Pseudomonadati</taxon>
        <taxon>Bacteroidota</taxon>
        <taxon>Bacteroidia</taxon>
        <taxon>Marinilabiliales</taxon>
        <taxon>Marinilabiliaceae</taxon>
        <taxon>Alkalitalea</taxon>
    </lineage>
</organism>
<dbReference type="Pfam" id="PF18962">
    <property type="entry name" value="Por_Secre_tail"/>
    <property type="match status" value="1"/>
</dbReference>
<dbReference type="InterPro" id="IPR015943">
    <property type="entry name" value="WD40/YVTN_repeat-like_dom_sf"/>
</dbReference>
<dbReference type="Gene3D" id="2.130.10.10">
    <property type="entry name" value="YVTN repeat-like/Quinoprotein amine dehydrogenase"/>
    <property type="match status" value="3"/>
</dbReference>
<dbReference type="EMBL" id="FUYV01000004">
    <property type="protein sequence ID" value="SKB66586.1"/>
    <property type="molecule type" value="Genomic_DNA"/>
</dbReference>
<dbReference type="KEGG" id="asx:CDL62_16195"/>